<feature type="compositionally biased region" description="Basic and acidic residues" evidence="3">
    <location>
        <begin position="971"/>
        <end position="983"/>
    </location>
</feature>
<feature type="transmembrane region" description="Helical" evidence="4">
    <location>
        <begin position="857"/>
        <end position="879"/>
    </location>
</feature>
<protein>
    <submittedName>
        <fullName evidence="6">Major facilitator superfamily domain-containing protein</fullName>
    </submittedName>
</protein>
<dbReference type="SUPFAM" id="SSF103473">
    <property type="entry name" value="MFS general substrate transporter"/>
    <property type="match status" value="1"/>
</dbReference>
<dbReference type="InterPro" id="IPR036259">
    <property type="entry name" value="MFS_trans_sf"/>
</dbReference>
<keyword evidence="4" id="KW-1133">Transmembrane helix</keyword>
<comment type="caution">
    <text evidence="6">The sequence shown here is derived from an EMBL/GenBank/DDBJ whole genome shotgun (WGS) entry which is preliminary data.</text>
</comment>
<feature type="transmembrane region" description="Helical" evidence="4">
    <location>
        <begin position="148"/>
        <end position="170"/>
    </location>
</feature>
<feature type="transmembrane region" description="Helical" evidence="4">
    <location>
        <begin position="35"/>
        <end position="57"/>
    </location>
</feature>
<feature type="transmembrane region" description="Helical" evidence="4">
    <location>
        <begin position="823"/>
        <end position="845"/>
    </location>
</feature>
<feature type="region of interest" description="Disordered" evidence="3">
    <location>
        <begin position="322"/>
        <end position="387"/>
    </location>
</feature>
<evidence type="ECO:0000313" key="7">
    <source>
        <dbReference type="Proteomes" id="UP001302321"/>
    </source>
</evidence>
<feature type="transmembrane region" description="Helical" evidence="4">
    <location>
        <begin position="795"/>
        <end position="817"/>
    </location>
</feature>
<keyword evidence="4" id="KW-0472">Membrane</keyword>
<feature type="transmembrane region" description="Helical" evidence="4">
    <location>
        <begin position="541"/>
        <end position="561"/>
    </location>
</feature>
<name>A0AAN6WFH6_9PEZI</name>
<dbReference type="PANTHER" id="PTHR43702:SF13">
    <property type="entry name" value="MONOSACCHARIDE TRANSPORTER, PUTATIVE (AFU_ORTHOLOGUE AFUA_4G06630)-RELATED"/>
    <property type="match status" value="1"/>
</dbReference>
<dbReference type="GO" id="GO:0022857">
    <property type="term" value="F:transmembrane transporter activity"/>
    <property type="evidence" value="ECO:0007669"/>
    <property type="project" value="InterPro"/>
</dbReference>
<evidence type="ECO:0000256" key="4">
    <source>
        <dbReference type="SAM" id="Phobius"/>
    </source>
</evidence>
<dbReference type="Gene3D" id="1.20.1250.20">
    <property type="entry name" value="MFS general substrate transporter like domains"/>
    <property type="match status" value="2"/>
</dbReference>
<keyword evidence="2" id="KW-1003">Cell membrane</keyword>
<feature type="compositionally biased region" description="Basic and acidic residues" evidence="3">
    <location>
        <begin position="936"/>
        <end position="949"/>
    </location>
</feature>
<dbReference type="Pfam" id="PF07690">
    <property type="entry name" value="MFS_1"/>
    <property type="match status" value="1"/>
</dbReference>
<feature type="transmembrane region" description="Helical" evidence="4">
    <location>
        <begin position="114"/>
        <end position="136"/>
    </location>
</feature>
<keyword evidence="4" id="KW-0812">Transmembrane</keyword>
<dbReference type="Proteomes" id="UP001302321">
    <property type="component" value="Unassembled WGS sequence"/>
</dbReference>
<organism evidence="6 7">
    <name type="scientific">Triangularia setosa</name>
    <dbReference type="NCBI Taxonomy" id="2587417"/>
    <lineage>
        <taxon>Eukaryota</taxon>
        <taxon>Fungi</taxon>
        <taxon>Dikarya</taxon>
        <taxon>Ascomycota</taxon>
        <taxon>Pezizomycotina</taxon>
        <taxon>Sordariomycetes</taxon>
        <taxon>Sordariomycetidae</taxon>
        <taxon>Sordariales</taxon>
        <taxon>Podosporaceae</taxon>
        <taxon>Triangularia</taxon>
    </lineage>
</organism>
<feature type="transmembrane region" description="Helical" evidence="4">
    <location>
        <begin position="567"/>
        <end position="586"/>
    </location>
</feature>
<keyword evidence="7" id="KW-1185">Reference proteome</keyword>
<evidence type="ECO:0000259" key="5">
    <source>
        <dbReference type="Pfam" id="PF20684"/>
    </source>
</evidence>
<feature type="compositionally biased region" description="Low complexity" evidence="3">
    <location>
        <begin position="1000"/>
        <end position="1016"/>
    </location>
</feature>
<feature type="transmembrane region" description="Helical" evidence="4">
    <location>
        <begin position="885"/>
        <end position="907"/>
    </location>
</feature>
<dbReference type="InterPro" id="IPR050375">
    <property type="entry name" value="MFS_TsgA-like"/>
</dbReference>
<reference evidence="6" key="1">
    <citation type="journal article" date="2023" name="Mol. Phylogenet. Evol.">
        <title>Genome-scale phylogeny and comparative genomics of the fungal order Sordariales.</title>
        <authorList>
            <person name="Hensen N."/>
            <person name="Bonometti L."/>
            <person name="Westerberg I."/>
            <person name="Brannstrom I.O."/>
            <person name="Guillou S."/>
            <person name="Cros-Aarteil S."/>
            <person name="Calhoun S."/>
            <person name="Haridas S."/>
            <person name="Kuo A."/>
            <person name="Mondo S."/>
            <person name="Pangilinan J."/>
            <person name="Riley R."/>
            <person name="LaButti K."/>
            <person name="Andreopoulos B."/>
            <person name="Lipzen A."/>
            <person name="Chen C."/>
            <person name="Yan M."/>
            <person name="Daum C."/>
            <person name="Ng V."/>
            <person name="Clum A."/>
            <person name="Steindorff A."/>
            <person name="Ohm R.A."/>
            <person name="Martin F."/>
            <person name="Silar P."/>
            <person name="Natvig D.O."/>
            <person name="Lalanne C."/>
            <person name="Gautier V."/>
            <person name="Ament-Velasquez S.L."/>
            <person name="Kruys A."/>
            <person name="Hutchinson M.I."/>
            <person name="Powell A.J."/>
            <person name="Barry K."/>
            <person name="Miller A.N."/>
            <person name="Grigoriev I.V."/>
            <person name="Debuchy R."/>
            <person name="Gladieux P."/>
            <person name="Hiltunen Thoren M."/>
            <person name="Johannesson H."/>
        </authorList>
    </citation>
    <scope>NUCLEOTIDE SEQUENCE</scope>
    <source>
        <strain evidence="6">CBS 892.96</strain>
    </source>
</reference>
<feature type="transmembrane region" description="Helical" evidence="4">
    <location>
        <begin position="457"/>
        <end position="478"/>
    </location>
</feature>
<feature type="region of interest" description="Disordered" evidence="3">
    <location>
        <begin position="924"/>
        <end position="1059"/>
    </location>
</feature>
<dbReference type="Pfam" id="PF20684">
    <property type="entry name" value="Fung_rhodopsin"/>
    <property type="match status" value="1"/>
</dbReference>
<gene>
    <name evidence="6" type="ORF">QBC36DRAFT_23201</name>
</gene>
<evidence type="ECO:0000256" key="1">
    <source>
        <dbReference type="ARBA" id="ARBA00004429"/>
    </source>
</evidence>
<dbReference type="GO" id="GO:0005886">
    <property type="term" value="C:plasma membrane"/>
    <property type="evidence" value="ECO:0007669"/>
    <property type="project" value="UniProtKB-SubCell"/>
</dbReference>
<feature type="transmembrane region" description="Helical" evidence="4">
    <location>
        <begin position="69"/>
        <end position="88"/>
    </location>
</feature>
<feature type="domain" description="Rhodopsin" evidence="5">
    <location>
        <begin position="53"/>
        <end position="308"/>
    </location>
</feature>
<feature type="transmembrane region" description="Helical" evidence="4">
    <location>
        <begin position="228"/>
        <end position="250"/>
    </location>
</feature>
<comment type="subcellular location">
    <subcellularLocation>
        <location evidence="1">Cell inner membrane</location>
        <topology evidence="1">Multi-pass membrane protein</topology>
    </subcellularLocation>
</comment>
<dbReference type="EMBL" id="MU866097">
    <property type="protein sequence ID" value="KAK4180560.1"/>
    <property type="molecule type" value="Genomic_DNA"/>
</dbReference>
<proteinExistence type="predicted"/>
<evidence type="ECO:0000256" key="2">
    <source>
        <dbReference type="ARBA" id="ARBA00022475"/>
    </source>
</evidence>
<evidence type="ECO:0000256" key="3">
    <source>
        <dbReference type="SAM" id="MobiDB-lite"/>
    </source>
</evidence>
<dbReference type="InterPro" id="IPR049326">
    <property type="entry name" value="Rhodopsin_dom_fungi"/>
</dbReference>
<dbReference type="PANTHER" id="PTHR43702">
    <property type="entry name" value="L-FUCOSE-PROTON SYMPORTER"/>
    <property type="match status" value="1"/>
</dbReference>
<dbReference type="InterPro" id="IPR011701">
    <property type="entry name" value="MFS"/>
</dbReference>
<feature type="transmembrane region" description="Helical" evidence="4">
    <location>
        <begin position="498"/>
        <end position="520"/>
    </location>
</feature>
<evidence type="ECO:0000313" key="6">
    <source>
        <dbReference type="EMBL" id="KAK4180560.1"/>
    </source>
</evidence>
<accession>A0AAN6WFH6</accession>
<feature type="compositionally biased region" description="Low complexity" evidence="3">
    <location>
        <begin position="1028"/>
        <end position="1041"/>
    </location>
</feature>
<sequence>MSALHHHHYYRQANNNSSSSTTQSVEDEHADRGPAVLAVTAATLILASVFVAARMVSRIGIVRRFGADDYIMVLAWLITVFLSLSIIFGTKRGLGRHGDQVEEWEMPGLRMCEYVFSILYNPALMATKSSVLVFYLRLAKNTQKILRMASWGVLGVVNLAGVILTFMNIFQCHPIAAAWDINTPMIRCIPLLTEFICSAPINVTTDLAILALPIPVLTSMRLPPRQKVILILTFSLGIFVTIVDVVRIYYLQKAIDVTALTSSSNREAIYGQSPSFSWNASLSLMWSAVEVNVGITCACVPTLKPLIVRILPAMLYDPNATRRSTTLTGDEPSPFKNNNANNTAAEKENGVDGDGQPNPEGSPTEIGDPSPFQQTGPPAFVITPPEERSSEEISIRDFLAGAAGSGGPSSRRVSMAHSLNHVPPPHRDSAATATAVYFGFVNMKKPKSMLRTNATESFKYCTIVCILFFIWGFSYGLLNTLNNVIADVAGMSFAQTLGLTSMYFGGGYFFGPLLVGEWLLRHDEHRRSRKRERPGIEAVGGFKTTFIVGLLIYGTGTIMFWPGAVLTAYGGFMVSSFVVGFGLAVLETAANPFLILCGPPEYGDLRLLLAQGVQAVGSVLSGLLANKVFFRTLEQKDEADVRDESINQTLIDVQWTYLGVTLLSVLLALYFYYMPLPEVSDSELAELASKLPVEPKKRSLCGFKLRNWTIFFAALAQWCYVATQENMSVFFHQLLSSFVYPVSKRADYRPPGLQFSILNYLLIAHTAFALSRFVAAGVVYLSVKHPHVRLLPTPRTILTLSVFFSATFALIILLFPYTSNPNLIAIPLMLFFFCEGPIWPLVFSLGLRGQGARTKRAAAWLTMGASGPMFWPFVSYAIGQRGLSYQLAVGIPVLVLLGGGSLVYPVLLGVMRDGREMVDFVVRWEDGDGDDDQPSEDGKDGKGGEKEEGGFLGRLKGGLLRRGTVAGGTGERPEVEYCEESGRRGGGGNEQKEKEEETETSGMSSSKGSVMPAAAAAGGGGGRPEKPATAARSGTGSSAASIPPWERNIPGLDMTILKD</sequence>
<dbReference type="AlphaFoldDB" id="A0AAN6WFH6"/>
<reference evidence="6" key="2">
    <citation type="submission" date="2023-05" db="EMBL/GenBank/DDBJ databases">
        <authorList>
            <consortium name="Lawrence Berkeley National Laboratory"/>
            <person name="Steindorff A."/>
            <person name="Hensen N."/>
            <person name="Bonometti L."/>
            <person name="Westerberg I."/>
            <person name="Brannstrom I.O."/>
            <person name="Guillou S."/>
            <person name="Cros-Aarteil S."/>
            <person name="Calhoun S."/>
            <person name="Haridas S."/>
            <person name="Kuo A."/>
            <person name="Mondo S."/>
            <person name="Pangilinan J."/>
            <person name="Riley R."/>
            <person name="Labutti K."/>
            <person name="Andreopoulos B."/>
            <person name="Lipzen A."/>
            <person name="Chen C."/>
            <person name="Yanf M."/>
            <person name="Daum C."/>
            <person name="Ng V."/>
            <person name="Clum A."/>
            <person name="Ohm R."/>
            <person name="Martin F."/>
            <person name="Silar P."/>
            <person name="Natvig D."/>
            <person name="Lalanne C."/>
            <person name="Gautier V."/>
            <person name="Ament-Velasquez S.L."/>
            <person name="Kruys A."/>
            <person name="Hutchinson M.I."/>
            <person name="Powell A.J."/>
            <person name="Barry K."/>
            <person name="Miller A.N."/>
            <person name="Grigoriev I.V."/>
            <person name="Debuchy R."/>
            <person name="Gladieux P."/>
            <person name="Thoren M.H."/>
            <person name="Johannesson H."/>
        </authorList>
    </citation>
    <scope>NUCLEOTIDE SEQUENCE</scope>
    <source>
        <strain evidence="6">CBS 892.96</strain>
    </source>
</reference>
<feature type="transmembrane region" description="Helical" evidence="4">
    <location>
        <begin position="655"/>
        <end position="673"/>
    </location>
</feature>
<feature type="transmembrane region" description="Helical" evidence="4">
    <location>
        <begin position="757"/>
        <end position="783"/>
    </location>
</feature>